<dbReference type="EMBL" id="DSBT01000148">
    <property type="protein sequence ID" value="HDP77612.1"/>
    <property type="molecule type" value="Genomic_DNA"/>
</dbReference>
<protein>
    <submittedName>
        <fullName evidence="1">Uncharacterized protein</fullName>
    </submittedName>
</protein>
<name>A0A7C1CTG5_9BACT</name>
<gene>
    <name evidence="1" type="ORF">ENN47_05415</name>
</gene>
<organism evidence="1">
    <name type="scientific">Mesotoga infera</name>
    <dbReference type="NCBI Taxonomy" id="1236046"/>
    <lineage>
        <taxon>Bacteria</taxon>
        <taxon>Thermotogati</taxon>
        <taxon>Thermotogota</taxon>
        <taxon>Thermotogae</taxon>
        <taxon>Kosmotogales</taxon>
        <taxon>Kosmotogaceae</taxon>
        <taxon>Mesotoga</taxon>
    </lineage>
</organism>
<dbReference type="AlphaFoldDB" id="A0A7C1CTG5"/>
<sequence length="73" mass="8302">MIKGTVKKVSGRNKEYDETTILKLLVLLTLANISYRGAKSFLEGNVEYIDYLGLKTIPSFQTLSRRARQLSLH</sequence>
<accession>A0A7C1CTG5</accession>
<proteinExistence type="predicted"/>
<comment type="caution">
    <text evidence="1">The sequence shown here is derived from an EMBL/GenBank/DDBJ whole genome shotgun (WGS) entry which is preliminary data.</text>
</comment>
<dbReference type="Proteomes" id="UP000886198">
    <property type="component" value="Unassembled WGS sequence"/>
</dbReference>
<reference evidence="1" key="1">
    <citation type="journal article" date="2020" name="mSystems">
        <title>Genome- and Community-Level Interaction Insights into Carbon Utilization and Element Cycling Functions of Hydrothermarchaeota in Hydrothermal Sediment.</title>
        <authorList>
            <person name="Zhou Z."/>
            <person name="Liu Y."/>
            <person name="Xu W."/>
            <person name="Pan J."/>
            <person name="Luo Z.H."/>
            <person name="Li M."/>
        </authorList>
    </citation>
    <scope>NUCLEOTIDE SEQUENCE [LARGE SCALE GENOMIC DNA]</scope>
    <source>
        <strain evidence="1">SpSt-1179</strain>
    </source>
</reference>
<feature type="non-terminal residue" evidence="1">
    <location>
        <position position="73"/>
    </location>
</feature>
<evidence type="ECO:0000313" key="1">
    <source>
        <dbReference type="EMBL" id="HDP77612.1"/>
    </source>
</evidence>